<dbReference type="PANTHER" id="PTHR12197">
    <property type="entry name" value="HISTONE-LYSINE N-METHYLTRANSFERASE SMYD"/>
    <property type="match status" value="1"/>
</dbReference>
<comment type="caution">
    <text evidence="2">The sequence shown here is derived from an EMBL/GenBank/DDBJ whole genome shotgun (WGS) entry which is preliminary data.</text>
</comment>
<feature type="domain" description="SET" evidence="1">
    <location>
        <begin position="1"/>
        <end position="140"/>
    </location>
</feature>
<dbReference type="InterPro" id="IPR001214">
    <property type="entry name" value="SET_dom"/>
</dbReference>
<dbReference type="Proteomes" id="UP001150925">
    <property type="component" value="Unassembled WGS sequence"/>
</dbReference>
<dbReference type="OrthoDB" id="265717at2759"/>
<evidence type="ECO:0000313" key="3">
    <source>
        <dbReference type="Proteomes" id="UP001150925"/>
    </source>
</evidence>
<name>A0A9W8AMJ6_9FUNG</name>
<dbReference type="Gene3D" id="2.170.270.10">
    <property type="entry name" value="SET domain"/>
    <property type="match status" value="1"/>
</dbReference>
<dbReference type="PANTHER" id="PTHR12197:SF282">
    <property type="entry name" value="SET DOMAIN-CONTAINING PROTEIN"/>
    <property type="match status" value="1"/>
</dbReference>
<dbReference type="AlphaFoldDB" id="A0A9W8AMJ6"/>
<evidence type="ECO:0000259" key="1">
    <source>
        <dbReference type="PROSITE" id="PS50280"/>
    </source>
</evidence>
<dbReference type="CDD" id="cd20071">
    <property type="entry name" value="SET_SMYD"/>
    <property type="match status" value="1"/>
</dbReference>
<dbReference type="SUPFAM" id="SSF82199">
    <property type="entry name" value="SET domain"/>
    <property type="match status" value="1"/>
</dbReference>
<sequence length="403" mass="45844">MLALYRTQDPSAKPIANEFTPVCFIEDLPSRKDAFEEAWLKTITDAMDAFIEVLPENLTALATSDLLIGLACRISIHSQGFADPASRRNNDCIGLFPLTAQFVNHSCLPNAHLVSKPNGCVAIRTLQEVPEGQELTVSYVDLFQPREQRRRDILMTRRFWCQCRRCNELLSSSVDRYMDGILCRKCKFGVMIFEETKEVNDINALMTDTSVLDKEIRGKKAECESCKAKIPVTELVNILKRAIEDYAGAIVLVRQRRLPEARKALETYLQTYEKGELLHHYNSYLLNVLIPLMNTCVALNDIHAAVSHNKAILKRMALTNALPKVAPETGEFWYHLGDLYNRLANAKLQQSRNPSKSVTILINRYLKEAKMAYMEAHKIFNVSYGKAHPKSQLALQRRQLKTL</sequence>
<dbReference type="Pfam" id="PF00856">
    <property type="entry name" value="SET"/>
    <property type="match status" value="1"/>
</dbReference>
<dbReference type="EMBL" id="JANBPY010003926">
    <property type="protein sequence ID" value="KAJ1949728.1"/>
    <property type="molecule type" value="Genomic_DNA"/>
</dbReference>
<evidence type="ECO:0000313" key="2">
    <source>
        <dbReference type="EMBL" id="KAJ1949728.1"/>
    </source>
</evidence>
<organism evidence="2 3">
    <name type="scientific">Dispira parvispora</name>
    <dbReference type="NCBI Taxonomy" id="1520584"/>
    <lineage>
        <taxon>Eukaryota</taxon>
        <taxon>Fungi</taxon>
        <taxon>Fungi incertae sedis</taxon>
        <taxon>Zoopagomycota</taxon>
        <taxon>Kickxellomycotina</taxon>
        <taxon>Dimargaritomycetes</taxon>
        <taxon>Dimargaritales</taxon>
        <taxon>Dimargaritaceae</taxon>
        <taxon>Dispira</taxon>
    </lineage>
</organism>
<accession>A0A9W8AMJ6</accession>
<dbReference type="InterPro" id="IPR050869">
    <property type="entry name" value="H3K4_H4K5_MeTrfase"/>
</dbReference>
<keyword evidence="3" id="KW-1185">Reference proteome</keyword>
<gene>
    <name evidence="2" type="ORF">IWQ62_006687</name>
</gene>
<proteinExistence type="predicted"/>
<reference evidence="2" key="1">
    <citation type="submission" date="2022-07" db="EMBL/GenBank/DDBJ databases">
        <title>Phylogenomic reconstructions and comparative analyses of Kickxellomycotina fungi.</title>
        <authorList>
            <person name="Reynolds N.K."/>
            <person name="Stajich J.E."/>
            <person name="Barry K."/>
            <person name="Grigoriev I.V."/>
            <person name="Crous P."/>
            <person name="Smith M.E."/>
        </authorList>
    </citation>
    <scope>NUCLEOTIDE SEQUENCE</scope>
    <source>
        <strain evidence="2">RSA 1196</strain>
    </source>
</reference>
<dbReference type="PROSITE" id="PS50280">
    <property type="entry name" value="SET"/>
    <property type="match status" value="1"/>
</dbReference>
<dbReference type="InterPro" id="IPR046341">
    <property type="entry name" value="SET_dom_sf"/>
</dbReference>
<dbReference type="InterPro" id="IPR011990">
    <property type="entry name" value="TPR-like_helical_dom_sf"/>
</dbReference>
<protein>
    <recommendedName>
        <fullName evidence="1">SET domain-containing protein</fullName>
    </recommendedName>
</protein>
<dbReference type="Gene3D" id="1.25.40.10">
    <property type="entry name" value="Tetratricopeptide repeat domain"/>
    <property type="match status" value="1"/>
</dbReference>